<comment type="caution">
    <text evidence="1">The sequence shown here is derived from an EMBL/GenBank/DDBJ whole genome shotgun (WGS) entry which is preliminary data.</text>
</comment>
<organism evidence="1">
    <name type="scientific">marine sediment metagenome</name>
    <dbReference type="NCBI Taxonomy" id="412755"/>
    <lineage>
        <taxon>unclassified sequences</taxon>
        <taxon>metagenomes</taxon>
        <taxon>ecological metagenomes</taxon>
    </lineage>
</organism>
<protein>
    <submittedName>
        <fullName evidence="1">Uncharacterized protein</fullName>
    </submittedName>
</protein>
<name>A0A0F9PZ33_9ZZZZ</name>
<evidence type="ECO:0000313" key="1">
    <source>
        <dbReference type="EMBL" id="KKN35469.1"/>
    </source>
</evidence>
<dbReference type="EMBL" id="LAZR01002036">
    <property type="protein sequence ID" value="KKN35469.1"/>
    <property type="molecule type" value="Genomic_DNA"/>
</dbReference>
<sequence>MCPLLDIGKYTFWFTEGIAFGLKYNPSGTVYYLGWLVVNKKTKHAGDFINKVNAGTWPKGWCWIITERKWGKR</sequence>
<reference evidence="1" key="1">
    <citation type="journal article" date="2015" name="Nature">
        <title>Complex archaea that bridge the gap between prokaryotes and eukaryotes.</title>
        <authorList>
            <person name="Spang A."/>
            <person name="Saw J.H."/>
            <person name="Jorgensen S.L."/>
            <person name="Zaremba-Niedzwiedzka K."/>
            <person name="Martijn J."/>
            <person name="Lind A.E."/>
            <person name="van Eijk R."/>
            <person name="Schleper C."/>
            <person name="Guy L."/>
            <person name="Ettema T.J."/>
        </authorList>
    </citation>
    <scope>NUCLEOTIDE SEQUENCE</scope>
</reference>
<accession>A0A0F9PZ33</accession>
<gene>
    <name evidence="1" type="ORF">LCGC14_0783210</name>
</gene>
<proteinExistence type="predicted"/>
<dbReference type="AlphaFoldDB" id="A0A0F9PZ33"/>